<feature type="signal peptide" evidence="1">
    <location>
        <begin position="1"/>
        <end position="22"/>
    </location>
</feature>
<keyword evidence="1" id="KW-0732">Signal</keyword>
<accession>A0A316I8B5</accession>
<organism evidence="2 3">
    <name type="scientific">Fulvimonas soli</name>
    <dbReference type="NCBI Taxonomy" id="155197"/>
    <lineage>
        <taxon>Bacteria</taxon>
        <taxon>Pseudomonadati</taxon>
        <taxon>Pseudomonadota</taxon>
        <taxon>Gammaproteobacteria</taxon>
        <taxon>Lysobacterales</taxon>
        <taxon>Rhodanobacteraceae</taxon>
        <taxon>Fulvimonas</taxon>
    </lineage>
</organism>
<evidence type="ECO:0000256" key="1">
    <source>
        <dbReference type="SAM" id="SignalP"/>
    </source>
</evidence>
<feature type="chain" id="PRO_5016280950" evidence="1">
    <location>
        <begin position="23"/>
        <end position="239"/>
    </location>
</feature>
<dbReference type="AlphaFoldDB" id="A0A316I8B5"/>
<proteinExistence type="predicted"/>
<reference evidence="2 3" key="1">
    <citation type="submission" date="2018-05" db="EMBL/GenBank/DDBJ databases">
        <title>Genomic Encyclopedia of Type Strains, Phase IV (KMG-IV): sequencing the most valuable type-strain genomes for metagenomic binning, comparative biology and taxonomic classification.</title>
        <authorList>
            <person name="Goeker M."/>
        </authorList>
    </citation>
    <scope>NUCLEOTIDE SEQUENCE [LARGE SCALE GENOMIC DNA]</scope>
    <source>
        <strain evidence="2 3">DSM 14263</strain>
    </source>
</reference>
<sequence>MTKLKLLCSLLVACGAVAAAHAAEPASIEDLLNPMLYPKDARPFDKGIASWAELSWQWIYAQPLAHNPYIDPTGADCAVGQDGPVWFLAPIAAPGSGVYTRSCTIPRGKAILLNVGSIADDWPCPDPAFAPGPGQSLYDFLVADALAYNMVVQLDLKLDGRPVFNPKRYLYTSEDLFALKGDLSETAFDPCITGGYQPGIVYGYFLMFRPMAPGMHTIVRHNRDSNGTDLTFVYRLTIQ</sequence>
<dbReference type="Proteomes" id="UP000245812">
    <property type="component" value="Unassembled WGS sequence"/>
</dbReference>
<dbReference type="OrthoDB" id="5511088at2"/>
<comment type="caution">
    <text evidence="2">The sequence shown here is derived from an EMBL/GenBank/DDBJ whole genome shotgun (WGS) entry which is preliminary data.</text>
</comment>
<protein>
    <submittedName>
        <fullName evidence="2">Uncharacterized protein</fullName>
    </submittedName>
</protein>
<evidence type="ECO:0000313" key="3">
    <source>
        <dbReference type="Proteomes" id="UP000245812"/>
    </source>
</evidence>
<gene>
    <name evidence="2" type="ORF">C7456_10728</name>
</gene>
<dbReference type="RefSeq" id="WP_109723647.1">
    <property type="nucleotide sequence ID" value="NZ_MSZV01000051.1"/>
</dbReference>
<name>A0A316I8B5_9GAMM</name>
<dbReference type="EMBL" id="QGHC01000007">
    <property type="protein sequence ID" value="PWK86638.1"/>
    <property type="molecule type" value="Genomic_DNA"/>
</dbReference>
<keyword evidence="3" id="KW-1185">Reference proteome</keyword>
<evidence type="ECO:0000313" key="2">
    <source>
        <dbReference type="EMBL" id="PWK86638.1"/>
    </source>
</evidence>